<dbReference type="PANTHER" id="PTHR30545">
    <property type="entry name" value="SUGAR FERMENTATION STIMULATION PROTEIN A"/>
    <property type="match status" value="1"/>
</dbReference>
<gene>
    <name evidence="1 4" type="primary">sfsA</name>
    <name evidence="4" type="ORF">H9X81_03345</name>
</gene>
<name>A0ABS2GLP3_9FIRM</name>
<dbReference type="NCBIfam" id="TIGR00230">
    <property type="entry name" value="sfsA"/>
    <property type="match status" value="1"/>
</dbReference>
<feature type="domain" description="SfsA N-terminal OB" evidence="3">
    <location>
        <begin position="23"/>
        <end position="89"/>
    </location>
</feature>
<dbReference type="Pfam" id="PF03749">
    <property type="entry name" value="SfsA"/>
    <property type="match status" value="1"/>
</dbReference>
<dbReference type="Proteomes" id="UP000724149">
    <property type="component" value="Unassembled WGS sequence"/>
</dbReference>
<protein>
    <recommendedName>
        <fullName evidence="1">Sugar fermentation stimulation protein homolog</fullName>
    </recommendedName>
</protein>
<evidence type="ECO:0000259" key="2">
    <source>
        <dbReference type="Pfam" id="PF03749"/>
    </source>
</evidence>
<dbReference type="PANTHER" id="PTHR30545:SF2">
    <property type="entry name" value="SUGAR FERMENTATION STIMULATION PROTEIN A"/>
    <property type="match status" value="1"/>
</dbReference>
<dbReference type="CDD" id="cd22359">
    <property type="entry name" value="SfsA-like_bacterial"/>
    <property type="match status" value="1"/>
</dbReference>
<dbReference type="InterPro" id="IPR041465">
    <property type="entry name" value="SfsA_N"/>
</dbReference>
<evidence type="ECO:0000313" key="4">
    <source>
        <dbReference type="EMBL" id="MBM6922728.1"/>
    </source>
</evidence>
<dbReference type="Gene3D" id="3.40.1350.60">
    <property type="match status" value="1"/>
</dbReference>
<dbReference type="Gene3D" id="2.40.50.580">
    <property type="match status" value="1"/>
</dbReference>
<comment type="caution">
    <text evidence="4">The sequence shown here is derived from an EMBL/GenBank/DDBJ whole genome shotgun (WGS) entry which is preliminary data.</text>
</comment>
<organism evidence="4 5">
    <name type="scientific">Hydrogenoanaerobacterium saccharovorans</name>
    <dbReference type="NCBI Taxonomy" id="474960"/>
    <lineage>
        <taxon>Bacteria</taxon>
        <taxon>Bacillati</taxon>
        <taxon>Bacillota</taxon>
        <taxon>Clostridia</taxon>
        <taxon>Eubacteriales</taxon>
        <taxon>Oscillospiraceae</taxon>
        <taxon>Hydrogenoanaerobacterium</taxon>
    </lineage>
</organism>
<dbReference type="HAMAP" id="MF_00095">
    <property type="entry name" value="SfsA"/>
    <property type="match status" value="1"/>
</dbReference>
<dbReference type="EMBL" id="JACSNR010000002">
    <property type="protein sequence ID" value="MBM6922728.1"/>
    <property type="molecule type" value="Genomic_DNA"/>
</dbReference>
<evidence type="ECO:0000259" key="3">
    <source>
        <dbReference type="Pfam" id="PF17746"/>
    </source>
</evidence>
<keyword evidence="5" id="KW-1185">Reference proteome</keyword>
<dbReference type="InterPro" id="IPR005224">
    <property type="entry name" value="SfsA"/>
</dbReference>
<sequence length="242" mass="26960">MVRGRKQVTDPMQYESIFPARFLARPNRFTALCRLEDGADIVCHVRNTGRCAELFRPGCRVWVQHNPSSTRKTAWTLITVDKDGVLVNVDSLAPNKLFAEAVTKGILVPASLSRVEQMRPEVKLGSSRLDWQLTGPEGRLWCEVKGVTLEQDGTALFPDAPTLRGLGHVETLRRLRSEGDFAMAAFLVQMEGIRRFRPNTAAQPDFARALREAREAGVEIVCCGCRVTPDSVEPAYLIPVEL</sequence>
<dbReference type="InterPro" id="IPR040452">
    <property type="entry name" value="SfsA_C"/>
</dbReference>
<reference evidence="4 5" key="1">
    <citation type="journal article" date="2021" name="Sci. Rep.">
        <title>The distribution of antibiotic resistance genes in chicken gut microbiota commensals.</title>
        <authorList>
            <person name="Juricova H."/>
            <person name="Matiasovicova J."/>
            <person name="Kubasova T."/>
            <person name="Cejkova D."/>
            <person name="Rychlik I."/>
        </authorList>
    </citation>
    <scope>NUCLEOTIDE SEQUENCE [LARGE SCALE GENOMIC DNA]</scope>
    <source>
        <strain evidence="4 5">An564</strain>
    </source>
</reference>
<dbReference type="Pfam" id="PF17746">
    <property type="entry name" value="SfsA_N"/>
    <property type="match status" value="1"/>
</dbReference>
<comment type="similarity">
    <text evidence="1">Belongs to the SfsA family.</text>
</comment>
<evidence type="ECO:0000313" key="5">
    <source>
        <dbReference type="Proteomes" id="UP000724149"/>
    </source>
</evidence>
<accession>A0ABS2GLP3</accession>
<proteinExistence type="inferred from homology"/>
<feature type="domain" description="Sugar fermentation stimulation protein C-terminal" evidence="2">
    <location>
        <begin position="93"/>
        <end position="230"/>
    </location>
</feature>
<evidence type="ECO:0000256" key="1">
    <source>
        <dbReference type="HAMAP-Rule" id="MF_00095"/>
    </source>
</evidence>